<comment type="similarity">
    <text evidence="3 13">Belongs to the guanylate kinase family.</text>
</comment>
<evidence type="ECO:0000256" key="5">
    <source>
        <dbReference type="ARBA" id="ARBA00016296"/>
    </source>
</evidence>
<dbReference type="GO" id="GO:0005524">
    <property type="term" value="F:ATP binding"/>
    <property type="evidence" value="ECO:0007669"/>
    <property type="project" value="UniProtKB-UniRule"/>
</dbReference>
<evidence type="ECO:0000256" key="2">
    <source>
        <dbReference type="ARBA" id="ARBA00004496"/>
    </source>
</evidence>
<dbReference type="SMART" id="SM00072">
    <property type="entry name" value="GuKc"/>
    <property type="match status" value="1"/>
</dbReference>
<dbReference type="InterPro" id="IPR017665">
    <property type="entry name" value="Guanylate_kinase"/>
</dbReference>
<keyword evidence="9 13" id="KW-0418">Kinase</keyword>
<dbReference type="OrthoDB" id="9808150at2"/>
<comment type="caution">
    <text evidence="15">The sequence shown here is derived from an EMBL/GenBank/DDBJ whole genome shotgun (WGS) entry which is preliminary data.</text>
</comment>
<dbReference type="Proteomes" id="UP000192276">
    <property type="component" value="Unassembled WGS sequence"/>
</dbReference>
<reference evidence="16" key="1">
    <citation type="submission" date="2016-04" db="EMBL/GenBank/DDBJ databases">
        <authorList>
            <person name="Chen L."/>
            <person name="Zhuang W."/>
            <person name="Wang G."/>
        </authorList>
    </citation>
    <scope>NUCLEOTIDE SEQUENCE [LARGE SCALE GENOMIC DNA]</scope>
    <source>
        <strain evidence="16">208</strain>
    </source>
</reference>
<keyword evidence="7 13" id="KW-0808">Transferase</keyword>
<dbReference type="PANTHER" id="PTHR23117">
    <property type="entry name" value="GUANYLATE KINASE-RELATED"/>
    <property type="match status" value="1"/>
</dbReference>
<feature type="domain" description="Guanylate kinase-like" evidence="14">
    <location>
        <begin position="6"/>
        <end position="186"/>
    </location>
</feature>
<organism evidence="15 16">
    <name type="scientific">Niastella populi</name>
    <dbReference type="NCBI Taxonomy" id="550983"/>
    <lineage>
        <taxon>Bacteria</taxon>
        <taxon>Pseudomonadati</taxon>
        <taxon>Bacteroidota</taxon>
        <taxon>Chitinophagia</taxon>
        <taxon>Chitinophagales</taxon>
        <taxon>Chitinophagaceae</taxon>
        <taxon>Niastella</taxon>
    </lineage>
</organism>
<evidence type="ECO:0000256" key="7">
    <source>
        <dbReference type="ARBA" id="ARBA00022679"/>
    </source>
</evidence>
<dbReference type="PROSITE" id="PS50052">
    <property type="entry name" value="GUANYLATE_KINASE_2"/>
    <property type="match status" value="1"/>
</dbReference>
<feature type="binding site" evidence="13">
    <location>
        <begin position="13"/>
        <end position="20"/>
    </location>
    <ligand>
        <name>ATP</name>
        <dbReference type="ChEBI" id="CHEBI:30616"/>
    </ligand>
</feature>
<dbReference type="EC" id="2.7.4.8" evidence="4 13"/>
<evidence type="ECO:0000256" key="10">
    <source>
        <dbReference type="ARBA" id="ARBA00022840"/>
    </source>
</evidence>
<gene>
    <name evidence="13" type="primary">gmk</name>
    <name evidence="15" type="ORF">A4R26_10845</name>
</gene>
<evidence type="ECO:0000256" key="11">
    <source>
        <dbReference type="ARBA" id="ARBA00030128"/>
    </source>
</evidence>
<name>A0A1V9GBE0_9BACT</name>
<keyword evidence="10 13" id="KW-0067">ATP-binding</keyword>
<evidence type="ECO:0000256" key="6">
    <source>
        <dbReference type="ARBA" id="ARBA00022490"/>
    </source>
</evidence>
<dbReference type="InterPro" id="IPR008144">
    <property type="entry name" value="Guanylate_kin-like_dom"/>
</dbReference>
<comment type="catalytic activity">
    <reaction evidence="12 13">
        <text>GMP + ATP = GDP + ADP</text>
        <dbReference type="Rhea" id="RHEA:20780"/>
        <dbReference type="ChEBI" id="CHEBI:30616"/>
        <dbReference type="ChEBI" id="CHEBI:58115"/>
        <dbReference type="ChEBI" id="CHEBI:58189"/>
        <dbReference type="ChEBI" id="CHEBI:456216"/>
        <dbReference type="EC" id="2.7.4.8"/>
    </reaction>
</comment>
<evidence type="ECO:0000256" key="1">
    <source>
        <dbReference type="ARBA" id="ARBA00003531"/>
    </source>
</evidence>
<dbReference type="GO" id="GO:0004385">
    <property type="term" value="F:GMP kinase activity"/>
    <property type="evidence" value="ECO:0007669"/>
    <property type="project" value="UniProtKB-UniRule"/>
</dbReference>
<protein>
    <recommendedName>
        <fullName evidence="5 13">Guanylate kinase</fullName>
        <ecNumber evidence="4 13">2.7.4.8</ecNumber>
    </recommendedName>
    <alternativeName>
        <fullName evidence="11 13">GMP kinase</fullName>
    </alternativeName>
</protein>
<dbReference type="SUPFAM" id="SSF52540">
    <property type="entry name" value="P-loop containing nucleoside triphosphate hydrolases"/>
    <property type="match status" value="1"/>
</dbReference>
<dbReference type="GO" id="GO:0005829">
    <property type="term" value="C:cytosol"/>
    <property type="evidence" value="ECO:0007669"/>
    <property type="project" value="TreeGrafter"/>
</dbReference>
<evidence type="ECO:0000256" key="13">
    <source>
        <dbReference type="HAMAP-Rule" id="MF_00328"/>
    </source>
</evidence>
<evidence type="ECO:0000256" key="9">
    <source>
        <dbReference type="ARBA" id="ARBA00022777"/>
    </source>
</evidence>
<dbReference type="AlphaFoldDB" id="A0A1V9GBE0"/>
<dbReference type="PANTHER" id="PTHR23117:SF13">
    <property type="entry name" value="GUANYLATE KINASE"/>
    <property type="match status" value="1"/>
</dbReference>
<dbReference type="Gene3D" id="3.30.63.10">
    <property type="entry name" value="Guanylate Kinase phosphate binding domain"/>
    <property type="match status" value="1"/>
</dbReference>
<comment type="subcellular location">
    <subcellularLocation>
        <location evidence="2 13">Cytoplasm</location>
    </subcellularLocation>
</comment>
<sequence>MFQPKNKIIIITAPSGAGKTSITHFLLKKFPQLAFSVSAATRKGRPHEKNGLDYYFISEEDFTRKIQHNEFVEWEMVYEGKYYGTLKSELQRIWNNNQVPVLDIDVKGAIHVQQQYPDTILSIFVEPPSVDELKRRLSSRGTETEESLQARVNKASYEISFKHHFSKIILNDNLDHACQEAEQVVGEFLDS</sequence>
<dbReference type="Pfam" id="PF00625">
    <property type="entry name" value="Guanylate_kin"/>
    <property type="match status" value="1"/>
</dbReference>
<dbReference type="InterPro" id="IPR027417">
    <property type="entry name" value="P-loop_NTPase"/>
</dbReference>
<keyword evidence="8 13" id="KW-0547">Nucleotide-binding</keyword>
<dbReference type="Gene3D" id="3.40.50.300">
    <property type="entry name" value="P-loop containing nucleotide triphosphate hydrolases"/>
    <property type="match status" value="1"/>
</dbReference>
<evidence type="ECO:0000313" key="16">
    <source>
        <dbReference type="Proteomes" id="UP000192276"/>
    </source>
</evidence>
<dbReference type="NCBIfam" id="TIGR03263">
    <property type="entry name" value="guanyl_kin"/>
    <property type="match status" value="1"/>
</dbReference>
<evidence type="ECO:0000259" key="14">
    <source>
        <dbReference type="PROSITE" id="PS50052"/>
    </source>
</evidence>
<evidence type="ECO:0000256" key="3">
    <source>
        <dbReference type="ARBA" id="ARBA00005790"/>
    </source>
</evidence>
<dbReference type="FunFam" id="3.30.63.10:FF:000005">
    <property type="entry name" value="Guanylate kinase"/>
    <property type="match status" value="1"/>
</dbReference>
<evidence type="ECO:0000256" key="4">
    <source>
        <dbReference type="ARBA" id="ARBA00012961"/>
    </source>
</evidence>
<evidence type="ECO:0000256" key="8">
    <source>
        <dbReference type="ARBA" id="ARBA00022741"/>
    </source>
</evidence>
<keyword evidence="16" id="KW-1185">Reference proteome</keyword>
<accession>A0A1V9GBE0</accession>
<proteinExistence type="inferred from homology"/>
<dbReference type="HAMAP" id="MF_00328">
    <property type="entry name" value="Guanylate_kinase"/>
    <property type="match status" value="1"/>
</dbReference>
<dbReference type="STRING" id="550983.A4R26_10845"/>
<evidence type="ECO:0000313" key="15">
    <source>
        <dbReference type="EMBL" id="OQP67985.1"/>
    </source>
</evidence>
<dbReference type="CDD" id="cd00071">
    <property type="entry name" value="GMPK"/>
    <property type="match status" value="1"/>
</dbReference>
<evidence type="ECO:0000256" key="12">
    <source>
        <dbReference type="ARBA" id="ARBA00048594"/>
    </source>
</evidence>
<dbReference type="RefSeq" id="WP_081160082.1">
    <property type="nucleotide sequence ID" value="NZ_LWBP01000002.1"/>
</dbReference>
<dbReference type="InterPro" id="IPR008145">
    <property type="entry name" value="GK/Ca_channel_bsu"/>
</dbReference>
<comment type="function">
    <text evidence="1 13">Essential for recycling GMP and indirectly, cGMP.</text>
</comment>
<dbReference type="EMBL" id="LWBP01000002">
    <property type="protein sequence ID" value="OQP67985.1"/>
    <property type="molecule type" value="Genomic_DNA"/>
</dbReference>
<keyword evidence="6 13" id="KW-0963">Cytoplasm</keyword>